<keyword evidence="2" id="KW-0342">GTP-binding</keyword>
<protein>
    <submittedName>
        <fullName evidence="4">Uncharacterized protein</fullName>
    </submittedName>
</protein>
<evidence type="ECO:0000256" key="2">
    <source>
        <dbReference type="ARBA" id="ARBA00023134"/>
    </source>
</evidence>
<dbReference type="Gene3D" id="1.10.1580.10">
    <property type="match status" value="1"/>
</dbReference>
<gene>
    <name evidence="4" type="ORF">DXG03_003695</name>
</gene>
<evidence type="ECO:0000256" key="1">
    <source>
        <dbReference type="ARBA" id="ARBA00022741"/>
    </source>
</evidence>
<feature type="region of interest" description="Disordered" evidence="3">
    <location>
        <begin position="127"/>
        <end position="159"/>
    </location>
</feature>
<keyword evidence="1" id="KW-0547">Nucleotide-binding</keyword>
<reference evidence="4" key="1">
    <citation type="submission" date="2020-07" db="EMBL/GenBank/DDBJ databases">
        <authorList>
            <person name="Nieuwenhuis M."/>
            <person name="Van De Peppel L.J.J."/>
        </authorList>
    </citation>
    <scope>NUCLEOTIDE SEQUENCE</scope>
    <source>
        <strain evidence="4">AP01</strain>
        <tissue evidence="4">Mycelium</tissue>
    </source>
</reference>
<evidence type="ECO:0000313" key="4">
    <source>
        <dbReference type="EMBL" id="KAG5646372.1"/>
    </source>
</evidence>
<dbReference type="GO" id="GO:0005525">
    <property type="term" value="F:GTP binding"/>
    <property type="evidence" value="ECO:0007669"/>
    <property type="project" value="UniProtKB-KW"/>
</dbReference>
<evidence type="ECO:0000256" key="3">
    <source>
        <dbReference type="SAM" id="MobiDB-lite"/>
    </source>
</evidence>
<evidence type="ECO:0000313" key="5">
    <source>
        <dbReference type="Proteomes" id="UP000775547"/>
    </source>
</evidence>
<sequence>MAAAPAYLKLLPEGAAPTIDLHDFLEQLARRMGMIKRGAEPDTARAAVYFVRWWREEGGLIAAASSPLQFTGATTPDHGLGPTQGWGFDFQWQLGPEDRPTSKEDKARIVQAKMEACIDQHLATVEREESEELNVSPTQIKKQQVLEEEKRRKERYLKR</sequence>
<proteinExistence type="predicted"/>
<dbReference type="AlphaFoldDB" id="A0A9P7GFV7"/>
<accession>A0A9P7GFV7</accession>
<dbReference type="EMBL" id="JABCKV010000022">
    <property type="protein sequence ID" value="KAG5646372.1"/>
    <property type="molecule type" value="Genomic_DNA"/>
</dbReference>
<name>A0A9P7GFV7_9AGAR</name>
<keyword evidence="5" id="KW-1185">Reference proteome</keyword>
<dbReference type="OrthoDB" id="269151at2759"/>
<dbReference type="Proteomes" id="UP000775547">
    <property type="component" value="Unassembled WGS sequence"/>
</dbReference>
<reference evidence="4" key="2">
    <citation type="submission" date="2021-10" db="EMBL/GenBank/DDBJ databases">
        <title>Phylogenomics reveals ancestral predisposition of the termite-cultivated fungus Termitomyces towards a domesticated lifestyle.</title>
        <authorList>
            <person name="Auxier B."/>
            <person name="Grum-Grzhimaylo A."/>
            <person name="Cardenas M.E."/>
            <person name="Lodge J.D."/>
            <person name="Laessoe T."/>
            <person name="Pedersen O."/>
            <person name="Smith M.E."/>
            <person name="Kuyper T.W."/>
            <person name="Franco-Molano E.A."/>
            <person name="Baroni T.J."/>
            <person name="Aanen D.K."/>
        </authorList>
    </citation>
    <scope>NUCLEOTIDE SEQUENCE</scope>
    <source>
        <strain evidence="4">AP01</strain>
        <tissue evidence="4">Mycelium</tissue>
    </source>
</reference>
<comment type="caution">
    <text evidence="4">The sequence shown here is derived from an EMBL/GenBank/DDBJ whole genome shotgun (WGS) entry which is preliminary data.</text>
</comment>
<dbReference type="InterPro" id="IPR023179">
    <property type="entry name" value="GTP-bd_ortho_bundle_sf"/>
</dbReference>
<organism evidence="4 5">
    <name type="scientific">Asterophora parasitica</name>
    <dbReference type="NCBI Taxonomy" id="117018"/>
    <lineage>
        <taxon>Eukaryota</taxon>
        <taxon>Fungi</taxon>
        <taxon>Dikarya</taxon>
        <taxon>Basidiomycota</taxon>
        <taxon>Agaricomycotina</taxon>
        <taxon>Agaricomycetes</taxon>
        <taxon>Agaricomycetidae</taxon>
        <taxon>Agaricales</taxon>
        <taxon>Tricholomatineae</taxon>
        <taxon>Lyophyllaceae</taxon>
        <taxon>Asterophora</taxon>
    </lineage>
</organism>